<dbReference type="InterPro" id="IPR006311">
    <property type="entry name" value="TAT_signal"/>
</dbReference>
<dbReference type="Proteomes" id="UP001216907">
    <property type="component" value="Unassembled WGS sequence"/>
</dbReference>
<name>A0ABT6FGS5_9BACT</name>
<dbReference type="EMBL" id="JARRAG010000002">
    <property type="protein sequence ID" value="MDG3006755.1"/>
    <property type="molecule type" value="Genomic_DNA"/>
</dbReference>
<reference evidence="4 5" key="1">
    <citation type="submission" date="2023-03" db="EMBL/GenBank/DDBJ databases">
        <title>Paludisphaera mucosa sp. nov. a novel planctomycete from northern fen.</title>
        <authorList>
            <person name="Ivanova A."/>
        </authorList>
    </citation>
    <scope>NUCLEOTIDE SEQUENCE [LARGE SCALE GENOMIC DNA]</scope>
    <source>
        <strain evidence="4 5">Pla2</strain>
    </source>
</reference>
<feature type="signal peptide" evidence="2">
    <location>
        <begin position="1"/>
        <end position="28"/>
    </location>
</feature>
<dbReference type="RefSeq" id="WP_277863048.1">
    <property type="nucleotide sequence ID" value="NZ_JARRAG010000002.1"/>
</dbReference>
<dbReference type="PANTHER" id="PTHR30619:SF1">
    <property type="entry name" value="RECOMBINATION PROTEIN 2"/>
    <property type="match status" value="1"/>
</dbReference>
<dbReference type="Pfam" id="PF00753">
    <property type="entry name" value="Lactamase_B"/>
    <property type="match status" value="1"/>
</dbReference>
<protein>
    <submittedName>
        <fullName evidence="4">ComEC/Rec2 family competence protein</fullName>
    </submittedName>
</protein>
<evidence type="ECO:0000313" key="4">
    <source>
        <dbReference type="EMBL" id="MDG3006755.1"/>
    </source>
</evidence>
<dbReference type="InterPro" id="IPR001279">
    <property type="entry name" value="Metallo-B-lactamas"/>
</dbReference>
<organism evidence="4 5">
    <name type="scientific">Paludisphaera mucosa</name>
    <dbReference type="NCBI Taxonomy" id="3030827"/>
    <lineage>
        <taxon>Bacteria</taxon>
        <taxon>Pseudomonadati</taxon>
        <taxon>Planctomycetota</taxon>
        <taxon>Planctomycetia</taxon>
        <taxon>Isosphaerales</taxon>
        <taxon>Isosphaeraceae</taxon>
        <taxon>Paludisphaera</taxon>
    </lineage>
</organism>
<dbReference type="PANTHER" id="PTHR30619">
    <property type="entry name" value="DNA INTERNALIZATION/COMPETENCE PROTEIN COMEC/REC2"/>
    <property type="match status" value="1"/>
</dbReference>
<evidence type="ECO:0000313" key="5">
    <source>
        <dbReference type="Proteomes" id="UP001216907"/>
    </source>
</evidence>
<feature type="chain" id="PRO_5046902187" evidence="2">
    <location>
        <begin position="29"/>
        <end position="324"/>
    </location>
</feature>
<feature type="domain" description="Metallo-beta-lactamase" evidence="3">
    <location>
        <begin position="51"/>
        <end position="246"/>
    </location>
</feature>
<evidence type="ECO:0000256" key="2">
    <source>
        <dbReference type="SAM" id="SignalP"/>
    </source>
</evidence>
<keyword evidence="5" id="KW-1185">Reference proteome</keyword>
<comment type="caution">
    <text evidence="4">The sequence shown here is derived from an EMBL/GenBank/DDBJ whole genome shotgun (WGS) entry which is preliminary data.</text>
</comment>
<dbReference type="InterPro" id="IPR036866">
    <property type="entry name" value="RibonucZ/Hydroxyglut_hydro"/>
</dbReference>
<dbReference type="InterPro" id="IPR052159">
    <property type="entry name" value="Competence_DNA_uptake"/>
</dbReference>
<feature type="region of interest" description="Disordered" evidence="1">
    <location>
        <begin position="298"/>
        <end position="324"/>
    </location>
</feature>
<proteinExistence type="predicted"/>
<sequence length="324" mass="35050">MTGPLRRPFLKLAALALAAAALAAPARAQWNSGGPPRSPQALTVDVLDVGQGDSILIRSPEGKTALIDAGPTRDGAVQALKKKGITAIDLVVVTHHHLDHHGGMDAVIREFHPKYFLATDSSHTTQSWLRLLQTVKSENVTSVLPTAKPRRIELGSATLTVFPQPPEDPKSENDNSVGVRLQYGGFSMILTGDSEPPSRNWWLENCPDLLRDCSVLKLAHHGSHNGTDAPWLDMLKPELAVVSLGAGNSYGHPHSETLELLKRDRIPLVRTDEWGTISLVSDGSTWNLVSSSMLARRKAAPRRDAVVAGGEPTRGPSRSSSRRR</sequence>
<dbReference type="InterPro" id="IPR035681">
    <property type="entry name" value="ComA-like_MBL"/>
</dbReference>
<keyword evidence="2" id="KW-0732">Signal</keyword>
<gene>
    <name evidence="4" type="ORF">PZE19_23545</name>
</gene>
<evidence type="ECO:0000259" key="3">
    <source>
        <dbReference type="SMART" id="SM00849"/>
    </source>
</evidence>
<dbReference type="CDD" id="cd07731">
    <property type="entry name" value="ComA-like_MBL-fold"/>
    <property type="match status" value="1"/>
</dbReference>
<dbReference type="SMART" id="SM00849">
    <property type="entry name" value="Lactamase_B"/>
    <property type="match status" value="1"/>
</dbReference>
<dbReference type="SUPFAM" id="SSF56281">
    <property type="entry name" value="Metallo-hydrolase/oxidoreductase"/>
    <property type="match status" value="1"/>
</dbReference>
<dbReference type="PROSITE" id="PS51318">
    <property type="entry name" value="TAT"/>
    <property type="match status" value="1"/>
</dbReference>
<evidence type="ECO:0000256" key="1">
    <source>
        <dbReference type="SAM" id="MobiDB-lite"/>
    </source>
</evidence>
<accession>A0ABT6FGS5</accession>
<dbReference type="Gene3D" id="3.60.15.10">
    <property type="entry name" value="Ribonuclease Z/Hydroxyacylglutathione hydrolase-like"/>
    <property type="match status" value="1"/>
</dbReference>